<name>A0A917N4I0_9ENTE</name>
<dbReference type="RefSeq" id="WP_188367484.1">
    <property type="nucleotide sequence ID" value="NZ_BMDT01000005.1"/>
</dbReference>
<protein>
    <submittedName>
        <fullName evidence="1">Uncharacterized protein</fullName>
    </submittedName>
</protein>
<dbReference type="Proteomes" id="UP000622610">
    <property type="component" value="Unassembled WGS sequence"/>
</dbReference>
<dbReference type="EMBL" id="BMDT01000005">
    <property type="protein sequence ID" value="GGI65643.1"/>
    <property type="molecule type" value="Genomic_DNA"/>
</dbReference>
<comment type="caution">
    <text evidence="1">The sequence shown here is derived from an EMBL/GenBank/DDBJ whole genome shotgun (WGS) entry which is preliminary data.</text>
</comment>
<reference evidence="1" key="2">
    <citation type="submission" date="2020-09" db="EMBL/GenBank/DDBJ databases">
        <authorList>
            <person name="Sun Q."/>
            <person name="Sedlacek I."/>
        </authorList>
    </citation>
    <scope>NUCLEOTIDE SEQUENCE</scope>
    <source>
        <strain evidence="1">CCM 8433</strain>
    </source>
</reference>
<sequence>MRVNKYEVVQLSEIIGNLASIIKEGTPEIGKKNLRKSIRDQFSNFVEPSFLCGNNLSMVKFLKEDAINKEMRHETRTYLIYKDENWEDLYGFFTISLKDLDISAVENPIKKELIFSGKAPANINFAPAYLISHVAKNDRFKTEFSGDAILLEALRVIEDIRYSIGGKLIFLDSVACEKIMDWYMSFGFKKFGEMIYSRDKEKLQPMIMTIDEDYK</sequence>
<keyword evidence="2" id="KW-1185">Reference proteome</keyword>
<reference evidence="1" key="1">
    <citation type="journal article" date="2014" name="Int. J. Syst. Evol. Microbiol.">
        <title>Complete genome sequence of Corynebacterium casei LMG S-19264T (=DSM 44701T), isolated from a smear-ripened cheese.</title>
        <authorList>
            <consortium name="US DOE Joint Genome Institute (JGI-PGF)"/>
            <person name="Walter F."/>
            <person name="Albersmeier A."/>
            <person name="Kalinowski J."/>
            <person name="Ruckert C."/>
        </authorList>
    </citation>
    <scope>NUCLEOTIDE SEQUENCE</scope>
    <source>
        <strain evidence="1">CCM 8433</strain>
    </source>
</reference>
<evidence type="ECO:0000313" key="2">
    <source>
        <dbReference type="Proteomes" id="UP000622610"/>
    </source>
</evidence>
<evidence type="ECO:0000313" key="1">
    <source>
        <dbReference type="EMBL" id="GGI65643.1"/>
    </source>
</evidence>
<dbReference type="Gene3D" id="3.40.630.30">
    <property type="match status" value="1"/>
</dbReference>
<dbReference type="AlphaFoldDB" id="A0A917N4I0"/>
<organism evidence="1 2">
    <name type="scientific">Enterococcus alcedinis</name>
    <dbReference type="NCBI Taxonomy" id="1274384"/>
    <lineage>
        <taxon>Bacteria</taxon>
        <taxon>Bacillati</taxon>
        <taxon>Bacillota</taxon>
        <taxon>Bacilli</taxon>
        <taxon>Lactobacillales</taxon>
        <taxon>Enterococcaceae</taxon>
        <taxon>Enterococcus</taxon>
    </lineage>
</organism>
<accession>A0A917N4I0</accession>
<gene>
    <name evidence="1" type="ORF">GCM10011482_12970</name>
</gene>
<proteinExistence type="predicted"/>